<gene>
    <name evidence="1" type="ORF">GCM10010964_01470</name>
</gene>
<dbReference type="PANTHER" id="PTHR37466:SF1">
    <property type="entry name" value="SLR1628 PROTEIN"/>
    <property type="match status" value="1"/>
</dbReference>
<dbReference type="AlphaFoldDB" id="A0A8J2Z7T1"/>
<organism evidence="1 2">
    <name type="scientific">Caldovatus sediminis</name>
    <dbReference type="NCBI Taxonomy" id="2041189"/>
    <lineage>
        <taxon>Bacteria</taxon>
        <taxon>Pseudomonadati</taxon>
        <taxon>Pseudomonadota</taxon>
        <taxon>Alphaproteobacteria</taxon>
        <taxon>Acetobacterales</taxon>
        <taxon>Roseomonadaceae</taxon>
        <taxon>Caldovatus</taxon>
    </lineage>
</organism>
<name>A0A8J2Z7T1_9PROT</name>
<dbReference type="InterPro" id="IPR018714">
    <property type="entry name" value="DUF2237"/>
</dbReference>
<dbReference type="Pfam" id="PF09996">
    <property type="entry name" value="DUF2237"/>
    <property type="match status" value="1"/>
</dbReference>
<accession>A0A8J2Z7T1</accession>
<dbReference type="EMBL" id="BMKS01000001">
    <property type="protein sequence ID" value="GGG16917.1"/>
    <property type="molecule type" value="Genomic_DNA"/>
</dbReference>
<dbReference type="PANTHER" id="PTHR37466">
    <property type="entry name" value="SLR1628 PROTEIN"/>
    <property type="match status" value="1"/>
</dbReference>
<dbReference type="Gene3D" id="3.30.56.110">
    <property type="entry name" value="Protein of unknown function DUF2237"/>
    <property type="match status" value="1"/>
</dbReference>
<sequence>MPQQRQPRRIAGRSVLGGPLLPCSVAPLTGFFRDGCCNTGPEDHGLHAVCAEMTAEFLAFSKAVGNDLSTPRPELGFAGLKPGDRWCLCAARWEEARRAGVAPPVLLEATHLAALEAVRLEDLRAHALDAE</sequence>
<comment type="caution">
    <text evidence="1">The sequence shown here is derived from an EMBL/GenBank/DDBJ whole genome shotgun (WGS) entry which is preliminary data.</text>
</comment>
<evidence type="ECO:0000313" key="2">
    <source>
        <dbReference type="Proteomes" id="UP000597507"/>
    </source>
</evidence>
<dbReference type="RefSeq" id="WP_188897427.1">
    <property type="nucleotide sequence ID" value="NZ_BMKS01000001.1"/>
</dbReference>
<evidence type="ECO:0000313" key="1">
    <source>
        <dbReference type="EMBL" id="GGG16917.1"/>
    </source>
</evidence>
<evidence type="ECO:0008006" key="3">
    <source>
        <dbReference type="Google" id="ProtNLM"/>
    </source>
</evidence>
<keyword evidence="2" id="KW-1185">Reference proteome</keyword>
<proteinExistence type="predicted"/>
<protein>
    <recommendedName>
        <fullName evidence="3">DUF2237 domain-containing protein</fullName>
    </recommendedName>
</protein>
<dbReference type="Proteomes" id="UP000597507">
    <property type="component" value="Unassembled WGS sequence"/>
</dbReference>
<reference evidence="1 2" key="1">
    <citation type="journal article" date="2014" name="Int. J. Syst. Evol. Microbiol.">
        <title>Complete genome sequence of Corynebacterium casei LMG S-19264T (=DSM 44701T), isolated from a smear-ripened cheese.</title>
        <authorList>
            <consortium name="US DOE Joint Genome Institute (JGI-PGF)"/>
            <person name="Walter F."/>
            <person name="Albersmeier A."/>
            <person name="Kalinowski J."/>
            <person name="Ruckert C."/>
        </authorList>
    </citation>
    <scope>NUCLEOTIDE SEQUENCE [LARGE SCALE GENOMIC DNA]</scope>
    <source>
        <strain evidence="1 2">CGMCC 1.16330</strain>
    </source>
</reference>